<keyword evidence="3" id="KW-1185">Reference proteome</keyword>
<dbReference type="OrthoDB" id="4540541at2"/>
<sequence length="224" mass="25820">MHSLQSPPYVLYNLTLATIPVVLGFLLAGWFKQRRVMRRGLAAFFWVLIFVPLCLLWLVFLPNTCYLLTEWRHFFTDSPLVQLRDTAITPRQQLQVAKLGFFFLLYSGYGILCYALAIRPVACVLRQARLQPGFFAVPFFLLISLGVYLGLVVRLNSWEVALHPKAVWFSIVHVFQTPALLKVILVFAILLWILYEIVDAWFDGVLMRFRRRSSGSDSYKLGKG</sequence>
<dbReference type="Proteomes" id="UP000014227">
    <property type="component" value="Chromosome I"/>
</dbReference>
<feature type="transmembrane region" description="Helical" evidence="1">
    <location>
        <begin position="179"/>
        <end position="202"/>
    </location>
</feature>
<dbReference type="InParanoid" id="S0ETC4"/>
<name>S0ETC4_CHTCT</name>
<keyword evidence="1" id="KW-0472">Membrane</keyword>
<keyword evidence="1" id="KW-1133">Transmembrane helix</keyword>
<dbReference type="InterPro" id="IPR009793">
    <property type="entry name" value="DUF1361"/>
</dbReference>
<proteinExistence type="predicted"/>
<dbReference type="EMBL" id="HF951689">
    <property type="protein sequence ID" value="CCW34723.1"/>
    <property type="molecule type" value="Genomic_DNA"/>
</dbReference>
<dbReference type="AlphaFoldDB" id="S0ETC4"/>
<feature type="transmembrane region" description="Helical" evidence="1">
    <location>
        <begin position="99"/>
        <end position="122"/>
    </location>
</feature>
<dbReference type="RefSeq" id="WP_016482277.1">
    <property type="nucleotide sequence ID" value="NC_021487.1"/>
</dbReference>
<feature type="transmembrane region" description="Helical" evidence="1">
    <location>
        <begin position="134"/>
        <end position="153"/>
    </location>
</feature>
<accession>S0ETC4</accession>
<reference evidence="3" key="1">
    <citation type="submission" date="2013-03" db="EMBL/GenBank/DDBJ databases">
        <title>Genome sequence of Chthonomonas calidirosea, the first sequenced genome from the Armatimonadetes phylum (formally candidate division OP10).</title>
        <authorList>
            <person name="Lee K.C.Y."/>
            <person name="Morgan X.C."/>
            <person name="Dunfield P.F."/>
            <person name="Tamas I."/>
            <person name="Houghton K.M."/>
            <person name="Vyssotski M."/>
            <person name="Ryan J.L.J."/>
            <person name="Lagutin K."/>
            <person name="McDonald I.R."/>
            <person name="Stott M.B."/>
        </authorList>
    </citation>
    <scope>NUCLEOTIDE SEQUENCE [LARGE SCALE GENOMIC DNA]</scope>
    <source>
        <strain evidence="3">DSM 23976 / ICMP 18418 / T49</strain>
    </source>
</reference>
<dbReference type="KEGG" id="ccz:CCALI_00900"/>
<feature type="transmembrane region" description="Helical" evidence="1">
    <location>
        <begin position="12"/>
        <end position="31"/>
    </location>
</feature>
<dbReference type="PATRIC" id="fig|1303518.3.peg.911"/>
<dbReference type="Pfam" id="PF07099">
    <property type="entry name" value="DUF1361"/>
    <property type="match status" value="1"/>
</dbReference>
<dbReference type="HOGENOM" id="CLU_081833_2_0_0"/>
<evidence type="ECO:0000313" key="3">
    <source>
        <dbReference type="Proteomes" id="UP000014227"/>
    </source>
</evidence>
<dbReference type="eggNOG" id="COG4330">
    <property type="taxonomic scope" value="Bacteria"/>
</dbReference>
<dbReference type="STRING" id="454171.CP488_00255"/>
<gene>
    <name evidence="2" type="ORF">CCALI_00900</name>
</gene>
<keyword evidence="1" id="KW-0812">Transmembrane</keyword>
<feature type="transmembrane region" description="Helical" evidence="1">
    <location>
        <begin position="43"/>
        <end position="61"/>
    </location>
</feature>
<organism evidence="2 3">
    <name type="scientific">Chthonomonas calidirosea (strain DSM 23976 / ICMP 18418 / T49)</name>
    <dbReference type="NCBI Taxonomy" id="1303518"/>
    <lineage>
        <taxon>Bacteria</taxon>
        <taxon>Bacillati</taxon>
        <taxon>Armatimonadota</taxon>
        <taxon>Chthonomonadia</taxon>
        <taxon>Chthonomonadales</taxon>
        <taxon>Chthonomonadaceae</taxon>
        <taxon>Chthonomonas</taxon>
    </lineage>
</organism>
<evidence type="ECO:0000313" key="2">
    <source>
        <dbReference type="EMBL" id="CCW34723.1"/>
    </source>
</evidence>
<protein>
    <submittedName>
        <fullName evidence="2">Predicted membrane protein</fullName>
    </submittedName>
</protein>
<evidence type="ECO:0000256" key="1">
    <source>
        <dbReference type="SAM" id="Phobius"/>
    </source>
</evidence>